<dbReference type="Pfam" id="PF00735">
    <property type="entry name" value="Septin"/>
    <property type="match status" value="1"/>
</dbReference>
<evidence type="ECO:0000256" key="6">
    <source>
        <dbReference type="ARBA" id="ARBA00023212"/>
    </source>
</evidence>
<name>A0A3P9HGM6_ORYLA</name>
<feature type="region of interest" description="Disordered" evidence="9">
    <location>
        <begin position="532"/>
        <end position="560"/>
    </location>
</feature>
<dbReference type="Proteomes" id="UP000265200">
    <property type="component" value="Chromosome 8"/>
</dbReference>
<keyword evidence="2" id="KW-0963">Cytoplasm</keyword>
<evidence type="ECO:0000256" key="2">
    <source>
        <dbReference type="ARBA" id="ARBA00022490"/>
    </source>
</evidence>
<evidence type="ECO:0000259" key="10">
    <source>
        <dbReference type="PROSITE" id="PS51719"/>
    </source>
</evidence>
<protein>
    <recommendedName>
        <fullName evidence="10">Septin-type G domain-containing protein</fullName>
    </recommendedName>
</protein>
<reference evidence="11" key="3">
    <citation type="submission" date="2025-08" db="UniProtKB">
        <authorList>
            <consortium name="Ensembl"/>
        </authorList>
    </citation>
    <scope>IDENTIFICATION</scope>
    <source>
        <strain evidence="11">HSOK</strain>
    </source>
</reference>
<evidence type="ECO:0000256" key="8">
    <source>
        <dbReference type="RuleBase" id="RU004560"/>
    </source>
</evidence>
<dbReference type="Ensembl" id="ENSORLT00015003363.1">
    <property type="protein sequence ID" value="ENSORLP00015006945.1"/>
    <property type="gene ID" value="ENSORLG00015007797.1"/>
</dbReference>
<evidence type="ECO:0000313" key="11">
    <source>
        <dbReference type="Ensembl" id="ENSORLP00015006945.1"/>
    </source>
</evidence>
<evidence type="ECO:0000256" key="5">
    <source>
        <dbReference type="ARBA" id="ARBA00023134"/>
    </source>
</evidence>
<feature type="region of interest" description="Disordered" evidence="9">
    <location>
        <begin position="305"/>
        <end position="348"/>
    </location>
</feature>
<dbReference type="GO" id="GO:0005856">
    <property type="term" value="C:cytoskeleton"/>
    <property type="evidence" value="ECO:0007669"/>
    <property type="project" value="UniProtKB-SubCell"/>
</dbReference>
<dbReference type="InterPro" id="IPR005225">
    <property type="entry name" value="Small_GTP-bd"/>
</dbReference>
<dbReference type="AlphaFoldDB" id="A0A3P9HGM6"/>
<comment type="similarity">
    <text evidence="8">Belongs to the TRAFAC class TrmE-Era-EngA-EngB-Septin-like GTPase superfamily. Septin GTPase family.</text>
</comment>
<keyword evidence="6" id="KW-0206">Cytoskeleton</keyword>
<dbReference type="FunFam" id="3.40.50.300:FF:000143">
    <property type="entry name" value="septin-9 isoform X1"/>
    <property type="match status" value="1"/>
</dbReference>
<evidence type="ECO:0000256" key="4">
    <source>
        <dbReference type="ARBA" id="ARBA00022741"/>
    </source>
</evidence>
<reference key="1">
    <citation type="journal article" date="2007" name="Nature">
        <title>The medaka draft genome and insights into vertebrate genome evolution.</title>
        <authorList>
            <person name="Kasahara M."/>
            <person name="Naruse K."/>
            <person name="Sasaki S."/>
            <person name="Nakatani Y."/>
            <person name="Qu W."/>
            <person name="Ahsan B."/>
            <person name="Yamada T."/>
            <person name="Nagayasu Y."/>
            <person name="Doi K."/>
            <person name="Kasai Y."/>
            <person name="Jindo T."/>
            <person name="Kobayashi D."/>
            <person name="Shimada A."/>
            <person name="Toyoda A."/>
            <person name="Kuroki Y."/>
            <person name="Fujiyama A."/>
            <person name="Sasaki T."/>
            <person name="Shimizu A."/>
            <person name="Asakawa S."/>
            <person name="Shimizu N."/>
            <person name="Hashimoto S."/>
            <person name="Yang J."/>
            <person name="Lee Y."/>
            <person name="Matsushima K."/>
            <person name="Sugano S."/>
            <person name="Sakaizumi M."/>
            <person name="Narita T."/>
            <person name="Ohishi K."/>
            <person name="Haga S."/>
            <person name="Ohta F."/>
            <person name="Nomoto H."/>
            <person name="Nogata K."/>
            <person name="Morishita T."/>
            <person name="Endo T."/>
            <person name="Shin-I T."/>
            <person name="Takeda H."/>
            <person name="Morishita S."/>
            <person name="Kohara Y."/>
        </authorList>
    </citation>
    <scope>NUCLEOTIDE SEQUENCE [LARGE SCALE GENOMIC DNA]</scope>
    <source>
        <strain>Hd-rR</strain>
    </source>
</reference>
<proteinExistence type="inferred from homology"/>
<reference evidence="11 12" key="2">
    <citation type="submission" date="2017-04" db="EMBL/GenBank/DDBJ databases">
        <title>CpG methylation of centromeres and impact of large insertions on vertebrate speciation.</title>
        <authorList>
            <person name="Ichikawa K."/>
            <person name="Yoshimura J."/>
            <person name="Morishita S."/>
        </authorList>
    </citation>
    <scope>NUCLEOTIDE SEQUENCE</scope>
    <source>
        <strain evidence="11 12">HSOK</strain>
    </source>
</reference>
<reference evidence="11" key="4">
    <citation type="submission" date="2025-09" db="UniProtKB">
        <authorList>
            <consortium name="Ensembl"/>
        </authorList>
    </citation>
    <scope>IDENTIFICATION</scope>
    <source>
        <strain evidence="11">HSOK</strain>
    </source>
</reference>
<dbReference type="CDD" id="cd01850">
    <property type="entry name" value="CDC_Septin"/>
    <property type="match status" value="1"/>
</dbReference>
<feature type="compositionally biased region" description="Polar residues" evidence="9">
    <location>
        <begin position="308"/>
        <end position="329"/>
    </location>
</feature>
<evidence type="ECO:0000313" key="12">
    <source>
        <dbReference type="Proteomes" id="UP000265200"/>
    </source>
</evidence>
<dbReference type="PROSITE" id="PS51719">
    <property type="entry name" value="G_SEPTIN"/>
    <property type="match status" value="1"/>
</dbReference>
<dbReference type="GO" id="GO:0051301">
    <property type="term" value="P:cell division"/>
    <property type="evidence" value="ECO:0007669"/>
    <property type="project" value="UniProtKB-KW"/>
</dbReference>
<organism evidence="11 12">
    <name type="scientific">Oryzias latipes</name>
    <name type="common">Japanese rice fish</name>
    <name type="synonym">Japanese killifish</name>
    <dbReference type="NCBI Taxonomy" id="8090"/>
    <lineage>
        <taxon>Eukaryota</taxon>
        <taxon>Metazoa</taxon>
        <taxon>Chordata</taxon>
        <taxon>Craniata</taxon>
        <taxon>Vertebrata</taxon>
        <taxon>Euteleostomi</taxon>
        <taxon>Actinopterygii</taxon>
        <taxon>Neopterygii</taxon>
        <taxon>Teleostei</taxon>
        <taxon>Neoteleostei</taxon>
        <taxon>Acanthomorphata</taxon>
        <taxon>Ovalentaria</taxon>
        <taxon>Atherinomorphae</taxon>
        <taxon>Beloniformes</taxon>
        <taxon>Adrianichthyidae</taxon>
        <taxon>Oryziinae</taxon>
        <taxon>Oryzias</taxon>
    </lineage>
</organism>
<sequence length="908" mass="100693">MSDTPNEHLAGILSDFEALKRSFDDEVVEDTQYISTPSPASSPKSSSSCNFYLHHNKVGEEKCHSTPFSLNNNIMTPAPHSHIRLGYSSSSVLKTCSVGGSFSFNRGTMAKPVILNNGSSVTRAASFQNKLNPTTCSREGSDNDDLHSSSSSLEYFCEGRPVNRPVFYQCPSSQRESHGPHQLQQHLESNKLKISSHGSVLKFDPQGGILNVKEHLDKSLGFASFQDFQSAKEGVGLLRMHTDVNGTRHVDDSANWSGHLSNANAFGEGGFKKTGQHVTQVLKSSLPKPKEIPRLNKFPLDLDKLVSSKPTASPPTESENMNLSTSASPPQRLCAPQNHPCDSSTATRPAASLGSLDCSLYRQHSLLSLSSQCSPIPWQGASPVPETRGSTEPLFSPHCFQMGFPSAFQAAPSMHSPSNSSVTSSPTVAGSLEDGGSEATNSVDLILQRIASFSWPVITDSMVKTQTPAQSNGDLPSQFLGSTGNKPMATYPWREGKFNCRGTAAGLETDSFTSMEDREEEDAGIMTENIKEESKADQSLQEDRLEAHAKTEENESKEEAEQVEADLKVQLCESFPGLQTGLIRSADLFGYVGIESVLDQMRRKTVKAGFEFNIMVVGQSGLGKSTLVNTLFKSKVSRKSCTPNYEEKISKTVRLHAVSHVIEEKGVKMKLTVIDTPGFGDQINNQNCWEPIVKYVNEQYEKYLREELNVNRKRRIPDSRVHCCIYFLPASGHSLRPIDVEFMKRLGKIVSIVPVIAKADTLTVEERQEFKERIRQDLEANGIHVYPQRELDEDPEDRILNDRIRDSIPFAVVGTDKEHQVNGHKVLGRKTKWGIIEVENVAHCEFANLRDLLIRSHLQDLKDVAHNVHYETYRVRRLNESNMNLSELVLSSWPLQNNMDKCETESHL</sequence>
<feature type="region of interest" description="Disordered" evidence="9">
    <location>
        <begin position="411"/>
        <end position="436"/>
    </location>
</feature>
<feature type="compositionally biased region" description="Low complexity" evidence="9">
    <location>
        <begin position="416"/>
        <end position="428"/>
    </location>
</feature>
<dbReference type="InterPro" id="IPR030379">
    <property type="entry name" value="G_SEPTIN_dom"/>
</dbReference>
<accession>A0A3P9HGM6</accession>
<evidence type="ECO:0000256" key="7">
    <source>
        <dbReference type="ARBA" id="ARBA00023306"/>
    </source>
</evidence>
<dbReference type="SUPFAM" id="SSF52540">
    <property type="entry name" value="P-loop containing nucleoside triphosphate hydrolases"/>
    <property type="match status" value="1"/>
</dbReference>
<dbReference type="NCBIfam" id="TIGR00231">
    <property type="entry name" value="small_GTP"/>
    <property type="match status" value="1"/>
</dbReference>
<keyword evidence="7" id="KW-0131">Cell cycle</keyword>
<dbReference type="PANTHER" id="PTHR18884">
    <property type="entry name" value="SEPTIN"/>
    <property type="match status" value="1"/>
</dbReference>
<dbReference type="InterPro" id="IPR027417">
    <property type="entry name" value="P-loop_NTPase"/>
</dbReference>
<dbReference type="InterPro" id="IPR016491">
    <property type="entry name" value="Septin"/>
</dbReference>
<evidence type="ECO:0000256" key="9">
    <source>
        <dbReference type="SAM" id="MobiDB-lite"/>
    </source>
</evidence>
<keyword evidence="5 8" id="KW-0342">GTP-binding</keyword>
<feature type="domain" description="Septin-type G" evidence="10">
    <location>
        <begin position="608"/>
        <end position="880"/>
    </location>
</feature>
<evidence type="ECO:0000256" key="3">
    <source>
        <dbReference type="ARBA" id="ARBA00022618"/>
    </source>
</evidence>
<keyword evidence="3" id="KW-0132">Cell division</keyword>
<dbReference type="GO" id="GO:0005525">
    <property type="term" value="F:GTP binding"/>
    <property type="evidence" value="ECO:0007669"/>
    <property type="project" value="UniProtKB-KW"/>
</dbReference>
<keyword evidence="4 8" id="KW-0547">Nucleotide-binding</keyword>
<evidence type="ECO:0000256" key="1">
    <source>
        <dbReference type="ARBA" id="ARBA00004245"/>
    </source>
</evidence>
<dbReference type="Gene3D" id="3.40.50.300">
    <property type="entry name" value="P-loop containing nucleotide triphosphate hydrolases"/>
    <property type="match status" value="1"/>
</dbReference>
<comment type="subcellular location">
    <subcellularLocation>
        <location evidence="1">Cytoplasm</location>
        <location evidence="1">Cytoskeleton</location>
    </subcellularLocation>
</comment>